<name>A0A3B1ATA9_9ZZZZ</name>
<dbReference type="CDD" id="cd01949">
    <property type="entry name" value="GGDEF"/>
    <property type="match status" value="1"/>
</dbReference>
<protein>
    <submittedName>
        <fullName evidence="3">Diguanylate cyclase/phosphodiesterase (GGDEF &amp; EAL domains) with PAS/PAC sensor(S)</fullName>
    </submittedName>
</protein>
<dbReference type="InterPro" id="IPR000014">
    <property type="entry name" value="PAS"/>
</dbReference>
<dbReference type="PROSITE" id="PS50113">
    <property type="entry name" value="PAC"/>
    <property type="match status" value="1"/>
</dbReference>
<dbReference type="InterPro" id="IPR035965">
    <property type="entry name" value="PAS-like_dom_sf"/>
</dbReference>
<accession>A0A3B1ATA9</accession>
<dbReference type="NCBIfam" id="TIGR00254">
    <property type="entry name" value="GGDEF"/>
    <property type="match status" value="1"/>
</dbReference>
<organism evidence="3">
    <name type="scientific">hydrothermal vent metagenome</name>
    <dbReference type="NCBI Taxonomy" id="652676"/>
    <lineage>
        <taxon>unclassified sequences</taxon>
        <taxon>metagenomes</taxon>
        <taxon>ecological metagenomes</taxon>
    </lineage>
</organism>
<dbReference type="PANTHER" id="PTHR44757">
    <property type="entry name" value="DIGUANYLATE CYCLASE DGCP"/>
    <property type="match status" value="1"/>
</dbReference>
<dbReference type="CDD" id="cd00130">
    <property type="entry name" value="PAS"/>
    <property type="match status" value="1"/>
</dbReference>
<dbReference type="InterPro" id="IPR000700">
    <property type="entry name" value="PAS-assoc_C"/>
</dbReference>
<dbReference type="SUPFAM" id="SSF55781">
    <property type="entry name" value="GAF domain-like"/>
    <property type="match status" value="1"/>
</dbReference>
<dbReference type="Gene3D" id="3.30.450.40">
    <property type="match status" value="1"/>
</dbReference>
<evidence type="ECO:0000313" key="3">
    <source>
        <dbReference type="EMBL" id="VAX06992.1"/>
    </source>
</evidence>
<dbReference type="InterPro" id="IPR000160">
    <property type="entry name" value="GGDEF_dom"/>
</dbReference>
<dbReference type="SUPFAM" id="SSF55785">
    <property type="entry name" value="PYP-like sensor domain (PAS domain)"/>
    <property type="match status" value="1"/>
</dbReference>
<evidence type="ECO:0000259" key="2">
    <source>
        <dbReference type="PROSITE" id="PS50887"/>
    </source>
</evidence>
<dbReference type="InterPro" id="IPR029787">
    <property type="entry name" value="Nucleotide_cyclase"/>
</dbReference>
<feature type="domain" description="PAC" evidence="1">
    <location>
        <begin position="212"/>
        <end position="264"/>
    </location>
</feature>
<dbReference type="EMBL" id="UOFW01000190">
    <property type="protein sequence ID" value="VAX06992.1"/>
    <property type="molecule type" value="Genomic_DNA"/>
</dbReference>
<sequence>MEPNIARVLLKPNKEDKKLDKTSFPSCQFEPSMMVNMFPGPALLVDGDMNVKHHNIFAKGLLGPIRDQEAFLKSMISRCLSNICPDTQKATLDDSSGLRHYDLYAFPIKQNQIPNQVQNQATAAPLVFLFGRETTVEHNLTNALVDSRQMFKDLVSCSTDFAWETDSNGNFIYVSPKGILGYTAFELNGRNAQEMIIGAERRNPFDTLDKVTEMELWLKRADGSMACLLVSAVPVLDSHATWQGARGVCRDITHIREKEALLRRTNKREHILNKIIATIRNITSPADMMENALKAAMEGIKADYACILEKTSGGGGDFAAAVRQEQGTLPDQDLIYTLCLKAREVWQNCGKNIGKTQIFQLGTLQVMMGITSHHAKDNGAIFLIRQNGDWQDDEIHLFSGVTSHLGIAIEQVITHKELERRAFTDELTGQLNRRAFTTEVTKRIKGQVRSRTAGALLYIDLDNFKNVNDTKGHAHGDRILKELARIINENIRIGDYSARLGGDEFAIWLDDVTEADALFKARKFIAAGSQLAHIADVAGPQLSISVGLALSQPDNPQTFDNLMKNSDDALYQAKSAGKATCVMYDPNASLTTDPITGQQKEESNA</sequence>
<dbReference type="InterPro" id="IPR043128">
    <property type="entry name" value="Rev_trsase/Diguanyl_cyclase"/>
</dbReference>
<dbReference type="Pfam" id="PF00990">
    <property type="entry name" value="GGDEF"/>
    <property type="match status" value="1"/>
</dbReference>
<dbReference type="Gene3D" id="3.30.70.270">
    <property type="match status" value="1"/>
</dbReference>
<feature type="domain" description="GGDEF" evidence="2">
    <location>
        <begin position="452"/>
        <end position="586"/>
    </location>
</feature>
<reference evidence="3" key="1">
    <citation type="submission" date="2018-06" db="EMBL/GenBank/DDBJ databases">
        <authorList>
            <person name="Zhirakovskaya E."/>
        </authorList>
    </citation>
    <scope>NUCLEOTIDE SEQUENCE</scope>
</reference>
<proteinExistence type="predicted"/>
<dbReference type="InterPro" id="IPR029016">
    <property type="entry name" value="GAF-like_dom_sf"/>
</dbReference>
<dbReference type="InterPro" id="IPR052155">
    <property type="entry name" value="Biofilm_reg_signaling"/>
</dbReference>
<dbReference type="AlphaFoldDB" id="A0A3B1ATA9"/>
<dbReference type="PROSITE" id="PS50887">
    <property type="entry name" value="GGDEF"/>
    <property type="match status" value="1"/>
</dbReference>
<dbReference type="NCBIfam" id="TIGR00229">
    <property type="entry name" value="sensory_box"/>
    <property type="match status" value="1"/>
</dbReference>
<dbReference type="Pfam" id="PF13426">
    <property type="entry name" value="PAS_9"/>
    <property type="match status" value="1"/>
</dbReference>
<gene>
    <name evidence="3" type="ORF">MNBD_ALPHA03-641</name>
</gene>
<dbReference type="Gene3D" id="3.30.450.20">
    <property type="entry name" value="PAS domain"/>
    <property type="match status" value="1"/>
</dbReference>
<dbReference type="PANTHER" id="PTHR44757:SF2">
    <property type="entry name" value="BIOFILM ARCHITECTURE MAINTENANCE PROTEIN MBAA"/>
    <property type="match status" value="1"/>
</dbReference>
<dbReference type="SUPFAM" id="SSF55073">
    <property type="entry name" value="Nucleotide cyclase"/>
    <property type="match status" value="1"/>
</dbReference>
<evidence type="ECO:0000259" key="1">
    <source>
        <dbReference type="PROSITE" id="PS50113"/>
    </source>
</evidence>
<dbReference type="SMART" id="SM00267">
    <property type="entry name" value="GGDEF"/>
    <property type="match status" value="1"/>
</dbReference>